<dbReference type="Proteomes" id="UP001172673">
    <property type="component" value="Unassembled WGS sequence"/>
</dbReference>
<gene>
    <name evidence="2" type="ORF">H2200_003469</name>
</gene>
<dbReference type="EMBL" id="JAPDRK010000004">
    <property type="protein sequence ID" value="KAJ9613527.1"/>
    <property type="molecule type" value="Genomic_DNA"/>
</dbReference>
<feature type="compositionally biased region" description="Polar residues" evidence="1">
    <location>
        <begin position="105"/>
        <end position="133"/>
    </location>
</feature>
<keyword evidence="3" id="KW-1185">Reference proteome</keyword>
<dbReference type="AlphaFoldDB" id="A0AA38XHJ3"/>
<organism evidence="2 3">
    <name type="scientific">Cladophialophora chaetospira</name>
    <dbReference type="NCBI Taxonomy" id="386627"/>
    <lineage>
        <taxon>Eukaryota</taxon>
        <taxon>Fungi</taxon>
        <taxon>Dikarya</taxon>
        <taxon>Ascomycota</taxon>
        <taxon>Pezizomycotina</taxon>
        <taxon>Eurotiomycetes</taxon>
        <taxon>Chaetothyriomycetidae</taxon>
        <taxon>Chaetothyriales</taxon>
        <taxon>Herpotrichiellaceae</taxon>
        <taxon>Cladophialophora</taxon>
    </lineage>
</organism>
<reference evidence="2" key="1">
    <citation type="submission" date="2022-10" db="EMBL/GenBank/DDBJ databases">
        <title>Culturing micro-colonial fungi from biological soil crusts in the Mojave desert and describing Neophaeococcomyces mojavensis, and introducing the new genera and species Taxawa tesnikishii.</title>
        <authorList>
            <person name="Kurbessoian T."/>
            <person name="Stajich J.E."/>
        </authorList>
    </citation>
    <scope>NUCLEOTIDE SEQUENCE</scope>
    <source>
        <strain evidence="2">TK_41</strain>
    </source>
</reference>
<protein>
    <submittedName>
        <fullName evidence="2">Uncharacterized protein</fullName>
    </submittedName>
</protein>
<proteinExistence type="predicted"/>
<feature type="compositionally biased region" description="Polar residues" evidence="1">
    <location>
        <begin position="81"/>
        <end position="97"/>
    </location>
</feature>
<accession>A0AA38XHJ3</accession>
<name>A0AA38XHJ3_9EURO</name>
<feature type="region of interest" description="Disordered" evidence="1">
    <location>
        <begin position="36"/>
        <end position="156"/>
    </location>
</feature>
<evidence type="ECO:0000256" key="1">
    <source>
        <dbReference type="SAM" id="MobiDB-lite"/>
    </source>
</evidence>
<comment type="caution">
    <text evidence="2">The sequence shown here is derived from an EMBL/GenBank/DDBJ whole genome shotgun (WGS) entry which is preliminary data.</text>
</comment>
<evidence type="ECO:0000313" key="3">
    <source>
        <dbReference type="Proteomes" id="UP001172673"/>
    </source>
</evidence>
<evidence type="ECO:0000313" key="2">
    <source>
        <dbReference type="EMBL" id="KAJ9613527.1"/>
    </source>
</evidence>
<sequence>MENAPRSNSVHAQRVQAVVASALRNQQAQQIGAFRQNIDDAVGSDRPSTNAGAREANQRDRIGSLSAYSPSSRPFHPPRVSNPSPDVTGPTTSTSSHVRVGATPQRCQSNAPSLLRNVLTTETSRQNPQQAPQPSEIPPRVDGPQPPFRRSSDEAHRWMRPARELWERFIMPSPPWHDDAERTRFSALQEEYWPAQLFLAGYIMPLRSAGQSTDRAILDWVQQRDGLRSSETRDLQWSTLEEFRAYVYTMRNRIRDSAMTGVPGPEFMLPYQYWPAIETLDEFREHLIRMEGRPPW</sequence>